<dbReference type="InterPro" id="IPR029787">
    <property type="entry name" value="Nucleotide_cyclase"/>
</dbReference>
<dbReference type="SUPFAM" id="SSF55073">
    <property type="entry name" value="Nucleotide cyclase"/>
    <property type="match status" value="1"/>
</dbReference>
<organism evidence="3 4">
    <name type="scientific">Fervidobacterium changbaicum</name>
    <dbReference type="NCBI Taxonomy" id="310769"/>
    <lineage>
        <taxon>Bacteria</taxon>
        <taxon>Thermotogati</taxon>
        <taxon>Thermotogota</taxon>
        <taxon>Thermotogae</taxon>
        <taxon>Thermotogales</taxon>
        <taxon>Fervidobacteriaceae</taxon>
        <taxon>Fervidobacterium</taxon>
    </lineage>
</organism>
<dbReference type="InterPro" id="IPR050697">
    <property type="entry name" value="Adenylyl/Guanylyl_Cyclase_3/4"/>
</dbReference>
<dbReference type="InterPro" id="IPR007890">
    <property type="entry name" value="CHASE2"/>
</dbReference>
<feature type="transmembrane region" description="Helical" evidence="1">
    <location>
        <begin position="400"/>
        <end position="420"/>
    </location>
</feature>
<evidence type="ECO:0000256" key="1">
    <source>
        <dbReference type="SAM" id="Phobius"/>
    </source>
</evidence>
<dbReference type="CDD" id="cd07302">
    <property type="entry name" value="CHD"/>
    <property type="match status" value="1"/>
</dbReference>
<evidence type="ECO:0000313" key="3">
    <source>
        <dbReference type="EMBL" id="QAV33676.1"/>
    </source>
</evidence>
<dbReference type="Pfam" id="PF05226">
    <property type="entry name" value="CHASE2"/>
    <property type="match status" value="1"/>
</dbReference>
<dbReference type="PROSITE" id="PS50125">
    <property type="entry name" value="GUANYLATE_CYCLASE_2"/>
    <property type="match status" value="1"/>
</dbReference>
<dbReference type="EMBL" id="CP026721">
    <property type="protein sequence ID" value="QAV33676.1"/>
    <property type="molecule type" value="Genomic_DNA"/>
</dbReference>
<feature type="transmembrane region" description="Helical" evidence="1">
    <location>
        <begin position="375"/>
        <end position="394"/>
    </location>
</feature>
<dbReference type="Pfam" id="PF00211">
    <property type="entry name" value="Guanylate_cyc"/>
    <property type="match status" value="1"/>
</dbReference>
<sequence length="655" mass="74805">MKKIHILNIALTFFMIWAIMFKFEMTEVLDLKISDLFYKMRGAAGISPHVVVVGIDEYSLSTLEVEGDTWPWNRDVYGKLLQKVFEDGAKVVAFDVSFTEPMDENTDAYFASTLLMYGNVVLGTYLINEKETYELFNKKLRERIEQNRTYLDYAYKMINFRELLLMKPFTVYKIRPVYEPFAMAAYSATYEIGTLDADGIVRRMPLLIVEEWARENGISSGILPHMNVIACAIYLGAKPEEVLLDFSKRVVILNGKEVPFDNSGYMHLWYYGKSSNIFKEIPFYDVITGRFERGTFKDKVVLVGYTATAKGLYDLRITPFSNEEAGVFVHATAIENILRSDFLKLPSPFYNSLLVIALMTLLGVLSNFKRKLINVVIPSIPILFIAISYVLFLNRIYVTTFYPVLGYIVVGSVKLVGDFLSESAEKRKMKEFLYRYVPDKVAEELITRGELKLGGETRNVVVLFSDIKGFTSRSERMKPEEVVAFLNIYLTRMSEIIRYKYDGTIDKFIGDAIMAIFGAPISYENDIERALSCALDMRNALKELNKEYGFSLDSGIGIHYGPAIVGNIGAPFRMDYTCIGDTVNTASRIEHLTREVDAEVIVSEEIVRRTDRFLFEYLGEFAVKGKSEKLKLYKLIGKKVEENVKDGGKQVEELR</sequence>
<keyword evidence="1" id="KW-0472">Membrane</keyword>
<keyword evidence="1" id="KW-0812">Transmembrane</keyword>
<keyword evidence="1" id="KW-1133">Transmembrane helix</keyword>
<dbReference type="InterPro" id="IPR001054">
    <property type="entry name" value="A/G_cyclase"/>
</dbReference>
<dbReference type="PANTHER" id="PTHR43081">
    <property type="entry name" value="ADENYLATE CYCLASE, TERMINAL-DIFFERENTIATION SPECIFIC-RELATED"/>
    <property type="match status" value="1"/>
</dbReference>
<dbReference type="SMART" id="SM00044">
    <property type="entry name" value="CYCc"/>
    <property type="match status" value="1"/>
</dbReference>
<gene>
    <name evidence="3" type="ORF">CBS1_08060</name>
</gene>
<keyword evidence="4" id="KW-1185">Reference proteome</keyword>
<reference evidence="3 4" key="1">
    <citation type="submission" date="2018-01" db="EMBL/GenBank/DDBJ databases">
        <title>The whole genome sequencing and assembly of Fervidobacterium changbaicum CBS-1 strain.</title>
        <authorList>
            <person name="Kim J.-Y."/>
            <person name="Park M.-K."/>
            <person name="Yi H."/>
            <person name="Bahn Y.-S."/>
            <person name="Kim J.F."/>
            <person name="Lee D.-W."/>
        </authorList>
    </citation>
    <scope>NUCLEOTIDE SEQUENCE [LARGE SCALE GENOMIC DNA]</scope>
    <source>
        <strain evidence="3 4">CBS-1</strain>
    </source>
</reference>
<feature type="transmembrane region" description="Helical" evidence="1">
    <location>
        <begin position="349"/>
        <end position="368"/>
    </location>
</feature>
<protein>
    <submittedName>
        <fullName evidence="3">Adenylate/guanylate cyclase domain-containing protein</fullName>
    </submittedName>
</protein>
<dbReference type="RefSeq" id="WP_090222954.1">
    <property type="nucleotide sequence ID" value="NZ_CP026721.1"/>
</dbReference>
<dbReference type="PANTHER" id="PTHR43081:SF1">
    <property type="entry name" value="ADENYLATE CYCLASE, TERMINAL-DIFFERENTIATION SPECIFIC"/>
    <property type="match status" value="1"/>
</dbReference>
<dbReference type="Gene3D" id="3.30.70.1230">
    <property type="entry name" value="Nucleotide cyclase"/>
    <property type="match status" value="1"/>
</dbReference>
<feature type="domain" description="Guanylate cyclase" evidence="2">
    <location>
        <begin position="461"/>
        <end position="590"/>
    </location>
</feature>
<proteinExistence type="predicted"/>
<feature type="transmembrane region" description="Helical" evidence="1">
    <location>
        <begin position="6"/>
        <end position="23"/>
    </location>
</feature>
<dbReference type="SMART" id="SM01080">
    <property type="entry name" value="CHASE2"/>
    <property type="match status" value="1"/>
</dbReference>
<evidence type="ECO:0000313" key="4">
    <source>
        <dbReference type="Proteomes" id="UP000288947"/>
    </source>
</evidence>
<evidence type="ECO:0000259" key="2">
    <source>
        <dbReference type="PROSITE" id="PS50125"/>
    </source>
</evidence>
<name>A0ABX5QT24_9BACT</name>
<accession>A0ABX5QT24</accession>
<dbReference type="Proteomes" id="UP000288947">
    <property type="component" value="Chromosome"/>
</dbReference>